<evidence type="ECO:0000313" key="7">
    <source>
        <dbReference type="Proteomes" id="UP000008022"/>
    </source>
</evidence>
<keyword evidence="7" id="KW-1185">Reference proteome</keyword>
<dbReference type="InterPro" id="IPR027278">
    <property type="entry name" value="ACCD_DCysDesulf"/>
</dbReference>
<dbReference type="Pfam" id="PF00348">
    <property type="entry name" value="polyprenyl_synt"/>
    <property type="match status" value="1"/>
</dbReference>
<keyword evidence="4" id="KW-0663">Pyridoxal phosphate</keyword>
<protein>
    <submittedName>
        <fullName evidence="6">Uncharacterized protein</fullName>
    </submittedName>
</protein>
<sequence length="640" mass="71591">MRPSPALAGGGRTVANLLSATEWMLPSPATQVHTISVLPSHSPPSPPHHFAFSNLTTAPKRNGGKGEEEGRPRFEVVRDDLLHPLANGNKARKLDALLPLLRRRGATDVVRAHRCIPLHPALITSCFSNLMVTCGGCQSAHAAATAVHCAEWGMRPHILLRGEQPDIPTGYNLISLMFGNVAYASRSVYAHRDEMLYNHARKVAGTGGTVLWADDISKEDFVLDEDNGCEIGSRRVVIIKEGAGDVQALLGVIRLVEYLYNLSSFHKHENVHVVVDAGTGTTAVGLALGAVCLGLHWRVTAVMLADTLERYKEREKSLISDFKKLCHNNYHEMVGENDIGDSLVEWVERFSPRRVSAIQCCLGSFSRFGKVLNGEIALCRQIAQQTGILLDPMYTLAGWEQAVDLCVGDSRTKVMLDYNVLGGEKNMLFRNNATKPNNGTLRYGWQVGLIAINDGLVLRSQISRIFRRYFRGKSYYVDLLDLFNEVEIQTTSGQLLDQITTNEGRKDLNKYRRIVEYKTAYYSFYLPVACALLLFDESLDNYAQVKHILVEMGVYFQSQDDYLDCFGEPEIIGKENYGKSDPACVAKVKDLYNELHLQRVFSEYERESYEKLISAIEAQPNEAVRAVLKSFLHKIYKRSK</sequence>
<evidence type="ECO:0000313" key="6">
    <source>
        <dbReference type="EnsemblPlants" id="ORUFI01G30550.1"/>
    </source>
</evidence>
<organism evidence="6 7">
    <name type="scientific">Oryza rufipogon</name>
    <name type="common">Brownbeard rice</name>
    <name type="synonym">Asian wild rice</name>
    <dbReference type="NCBI Taxonomy" id="4529"/>
    <lineage>
        <taxon>Eukaryota</taxon>
        <taxon>Viridiplantae</taxon>
        <taxon>Streptophyta</taxon>
        <taxon>Embryophyta</taxon>
        <taxon>Tracheophyta</taxon>
        <taxon>Spermatophyta</taxon>
        <taxon>Magnoliopsida</taxon>
        <taxon>Liliopsida</taxon>
        <taxon>Poales</taxon>
        <taxon>Poaceae</taxon>
        <taxon>BOP clade</taxon>
        <taxon>Oryzoideae</taxon>
        <taxon>Oryzeae</taxon>
        <taxon>Oryzinae</taxon>
        <taxon>Oryza</taxon>
    </lineage>
</organism>
<dbReference type="Proteomes" id="UP000008022">
    <property type="component" value="Unassembled WGS sequence"/>
</dbReference>
<dbReference type="InterPro" id="IPR008949">
    <property type="entry name" value="Isoprenoid_synthase_dom_sf"/>
</dbReference>
<dbReference type="PANTHER" id="PTHR43780">
    <property type="entry name" value="1-AMINOCYCLOPROPANE-1-CARBOXYLATE DEAMINASE-RELATED"/>
    <property type="match status" value="1"/>
</dbReference>
<dbReference type="SUPFAM" id="SSF48576">
    <property type="entry name" value="Terpenoid synthases"/>
    <property type="match status" value="1"/>
</dbReference>
<dbReference type="Gene3D" id="3.40.50.1100">
    <property type="match status" value="2"/>
</dbReference>
<dbReference type="InterPro" id="IPR036052">
    <property type="entry name" value="TrpB-like_PALP_sf"/>
</dbReference>
<evidence type="ECO:0000256" key="1">
    <source>
        <dbReference type="ARBA" id="ARBA00001933"/>
    </source>
</evidence>
<dbReference type="EnsemblPlants" id="ORUFI01G30550.1">
    <property type="protein sequence ID" value="ORUFI01G30550.1"/>
    <property type="gene ID" value="ORUFI01G30550"/>
</dbReference>
<dbReference type="SUPFAM" id="SSF53686">
    <property type="entry name" value="Tryptophan synthase beta subunit-like PLP-dependent enzymes"/>
    <property type="match status" value="1"/>
</dbReference>
<dbReference type="GO" id="GO:0008299">
    <property type="term" value="P:isoprenoid biosynthetic process"/>
    <property type="evidence" value="ECO:0007669"/>
    <property type="project" value="InterPro"/>
</dbReference>
<dbReference type="InterPro" id="IPR000092">
    <property type="entry name" value="Polyprenyl_synt"/>
</dbReference>
<dbReference type="FunFam" id="3.40.50.1100:FF:000081">
    <property type="entry name" value="D-cysteine desulfhydrase 2 mitochondrial"/>
    <property type="match status" value="1"/>
</dbReference>
<proteinExistence type="inferred from homology"/>
<name>A0A0E0N164_ORYRU</name>
<reference evidence="6" key="2">
    <citation type="submission" date="2015-06" db="UniProtKB">
        <authorList>
            <consortium name="EnsemblPlants"/>
        </authorList>
    </citation>
    <scope>IDENTIFICATION</scope>
</reference>
<comment type="similarity">
    <text evidence="3">Belongs to the ACC deaminase/D-cysteine desulfhydrase family.</text>
</comment>
<evidence type="ECO:0000256" key="2">
    <source>
        <dbReference type="ARBA" id="ARBA00006706"/>
    </source>
</evidence>
<dbReference type="Gene3D" id="1.10.600.10">
    <property type="entry name" value="Farnesyl Diphosphate Synthase"/>
    <property type="match status" value="1"/>
</dbReference>
<reference evidence="7" key="1">
    <citation type="submission" date="2013-06" db="EMBL/GenBank/DDBJ databases">
        <authorList>
            <person name="Zhao Q."/>
        </authorList>
    </citation>
    <scope>NUCLEOTIDE SEQUENCE</scope>
    <source>
        <strain evidence="7">cv. W1943</strain>
    </source>
</reference>
<comment type="similarity">
    <text evidence="2">Belongs to the FPP/GGPP synthase family.</text>
</comment>
<evidence type="ECO:0000256" key="3">
    <source>
        <dbReference type="ARBA" id="ARBA00008639"/>
    </source>
</evidence>
<comment type="cofactor">
    <cofactor evidence="1">
        <name>pyridoxal 5'-phosphate</name>
        <dbReference type="ChEBI" id="CHEBI:597326"/>
    </cofactor>
</comment>
<accession>A0A0E0N164</accession>
<dbReference type="eggNOG" id="KOG0711">
    <property type="taxonomic scope" value="Eukaryota"/>
</dbReference>
<dbReference type="OMA" id="VVRAHRC"/>
<evidence type="ECO:0000256" key="5">
    <source>
        <dbReference type="SAM" id="MobiDB-lite"/>
    </source>
</evidence>
<dbReference type="GO" id="GO:0019148">
    <property type="term" value="F:D-cysteine desulfhydrase activity"/>
    <property type="evidence" value="ECO:0007669"/>
    <property type="project" value="TreeGrafter"/>
</dbReference>
<dbReference type="PANTHER" id="PTHR43780:SF7">
    <property type="entry name" value="D-CYSTEINE DESULFHYDRASE 2, MITOCHONDRIAL"/>
    <property type="match status" value="1"/>
</dbReference>
<dbReference type="STRING" id="4529.A0A0E0N164"/>
<dbReference type="Gramene" id="ORUFI01G30550.1">
    <property type="protein sequence ID" value="ORUFI01G30550.1"/>
    <property type="gene ID" value="ORUFI01G30550"/>
</dbReference>
<dbReference type="HOGENOM" id="CLU_436413_0_0_1"/>
<dbReference type="GO" id="GO:0004659">
    <property type="term" value="F:prenyltransferase activity"/>
    <property type="evidence" value="ECO:0007669"/>
    <property type="project" value="InterPro"/>
</dbReference>
<feature type="region of interest" description="Disordered" evidence="5">
    <location>
        <begin position="39"/>
        <end position="72"/>
    </location>
</feature>
<evidence type="ECO:0000256" key="4">
    <source>
        <dbReference type="ARBA" id="ARBA00022898"/>
    </source>
</evidence>
<dbReference type="AlphaFoldDB" id="A0A0E0N164"/>